<sequence>MYGSAVPQCELLLRRAVRHGGKRIQLVPTHYWYDKRYEFQDQNACLPDNWADTDLRVDYYCSKWAWDAPCKPFTKESIASFRVAMRKCLSLAVQLYEEVLIAPHLDRVAGSSKRGKWRNMLRFDPLQKDRHGNSYWEIMLQPLLQAANDAFNSSKGKTLHFAMGGEMGGTLLNHPAQYLKIFNATRAAWKAPARLQLGVTFYHAYTPGQINHQPDPKGVKPLPDSPLGTLDGGYGPLLPYDKWPGVAQLRAVLPDFKRLLQEAQFIGVSNYARAPADVQPSHMEGSTAKLLAEFAALGVDTQQLLSSGKQLIWNEFGLGGGIGSCNDVPGIDARIGLFPWLGITGGYEQKIDPFKQSLAAKEYLKKYYAAALQLLAAGGGRYPVHGAYMWNVASWDVQGIHTSAAVWNTSVVQADWPVRKGFAVADVAGMIQAHNTRFRH</sequence>
<evidence type="ECO:0008006" key="3">
    <source>
        <dbReference type="Google" id="ProtNLM"/>
    </source>
</evidence>
<reference evidence="1 2" key="1">
    <citation type="submission" date="2023-05" db="EMBL/GenBank/DDBJ databases">
        <title>A 100% complete, gapless, phased diploid assembly of the Scenedesmus obliquus UTEX 3031 genome.</title>
        <authorList>
            <person name="Biondi T.C."/>
            <person name="Hanschen E.R."/>
            <person name="Kwon T."/>
            <person name="Eng W."/>
            <person name="Kruse C.P.S."/>
            <person name="Koehler S.I."/>
            <person name="Kunde Y."/>
            <person name="Gleasner C.D."/>
            <person name="You Mak K.T."/>
            <person name="Polle J."/>
            <person name="Hovde B.T."/>
            <person name="Starkenburg S.R."/>
        </authorList>
    </citation>
    <scope>NUCLEOTIDE SEQUENCE [LARGE SCALE GENOMIC DNA]</scope>
    <source>
        <strain evidence="1 2">DOE0152z</strain>
    </source>
</reference>
<gene>
    <name evidence="1" type="ORF">OEZ85_003722</name>
</gene>
<name>A0ABY8UFH1_TETOB</name>
<dbReference type="Proteomes" id="UP001244341">
    <property type="component" value="Chromosome 10b"/>
</dbReference>
<evidence type="ECO:0000313" key="1">
    <source>
        <dbReference type="EMBL" id="WIA19067.1"/>
    </source>
</evidence>
<keyword evidence="2" id="KW-1185">Reference proteome</keyword>
<organism evidence="1 2">
    <name type="scientific">Tetradesmus obliquus</name>
    <name type="common">Green alga</name>
    <name type="synonym">Acutodesmus obliquus</name>
    <dbReference type="NCBI Taxonomy" id="3088"/>
    <lineage>
        <taxon>Eukaryota</taxon>
        <taxon>Viridiplantae</taxon>
        <taxon>Chlorophyta</taxon>
        <taxon>core chlorophytes</taxon>
        <taxon>Chlorophyceae</taxon>
        <taxon>CS clade</taxon>
        <taxon>Sphaeropleales</taxon>
        <taxon>Scenedesmaceae</taxon>
        <taxon>Tetradesmus</taxon>
    </lineage>
</organism>
<accession>A0ABY8UFH1</accession>
<dbReference type="EMBL" id="CP126217">
    <property type="protein sequence ID" value="WIA19067.1"/>
    <property type="molecule type" value="Genomic_DNA"/>
</dbReference>
<evidence type="ECO:0000313" key="2">
    <source>
        <dbReference type="Proteomes" id="UP001244341"/>
    </source>
</evidence>
<protein>
    <recommendedName>
        <fullName evidence="3">Glycoside hydrolase family 42 N-terminal domain-containing protein</fullName>
    </recommendedName>
</protein>
<proteinExistence type="predicted"/>